<name>A0A8D8US96_9HEMI</name>
<accession>A0A8D8US96</accession>
<reference evidence="1" key="1">
    <citation type="submission" date="2021-05" db="EMBL/GenBank/DDBJ databases">
        <authorList>
            <person name="Alioto T."/>
            <person name="Alioto T."/>
            <person name="Gomez Garrido J."/>
        </authorList>
    </citation>
    <scope>NUCLEOTIDE SEQUENCE</scope>
</reference>
<dbReference type="EMBL" id="HBUF01344534">
    <property type="protein sequence ID" value="CAG6707846.1"/>
    <property type="molecule type" value="Transcribed_RNA"/>
</dbReference>
<organism evidence="1">
    <name type="scientific">Cacopsylla melanoneura</name>
    <dbReference type="NCBI Taxonomy" id="428564"/>
    <lineage>
        <taxon>Eukaryota</taxon>
        <taxon>Metazoa</taxon>
        <taxon>Ecdysozoa</taxon>
        <taxon>Arthropoda</taxon>
        <taxon>Hexapoda</taxon>
        <taxon>Insecta</taxon>
        <taxon>Pterygota</taxon>
        <taxon>Neoptera</taxon>
        <taxon>Paraneoptera</taxon>
        <taxon>Hemiptera</taxon>
        <taxon>Sternorrhyncha</taxon>
        <taxon>Psylloidea</taxon>
        <taxon>Psyllidae</taxon>
        <taxon>Psyllinae</taxon>
        <taxon>Cacopsylla</taxon>
    </lineage>
</organism>
<protein>
    <submittedName>
        <fullName evidence="1">Uncharacterized protein</fullName>
    </submittedName>
</protein>
<dbReference type="EMBL" id="HBUF01344536">
    <property type="protein sequence ID" value="CAG6707847.1"/>
    <property type="molecule type" value="Transcribed_RNA"/>
</dbReference>
<dbReference type="AlphaFoldDB" id="A0A8D8US96"/>
<sequence length="133" mass="15804">MLRAFQPLMTPTKKTYLLYDAVMHKNLRNFLQPSVFQKSQQIFQECSGKFSGICRNDTGFPSTHATDTKYILQDAKRPNEHFHTFSFPKFPTNFPGVRSNFWKMFLSLQKCYWFSNHSCYRHKNQVQKSLINH</sequence>
<evidence type="ECO:0000313" key="1">
    <source>
        <dbReference type="EMBL" id="CAG6707847.1"/>
    </source>
</evidence>
<proteinExistence type="predicted"/>